<keyword evidence="6" id="KW-0508">mRNA splicing</keyword>
<dbReference type="GO" id="GO:0000339">
    <property type="term" value="F:RNA cap binding"/>
    <property type="evidence" value="ECO:0007669"/>
    <property type="project" value="InterPro"/>
</dbReference>
<feature type="domain" description="MIF4G-like type 2" evidence="11">
    <location>
        <begin position="452"/>
        <end position="727"/>
    </location>
</feature>
<dbReference type="KEGG" id="aplc:110982933"/>
<dbReference type="InterPro" id="IPR015174">
    <property type="entry name" value="MIF4G-like_typ-2"/>
</dbReference>
<dbReference type="RefSeq" id="XP_022097425.1">
    <property type="nucleotide sequence ID" value="XM_022241733.1"/>
</dbReference>
<dbReference type="GeneID" id="110982933"/>
<dbReference type="FunFam" id="1.25.40.180:FF:000010">
    <property type="entry name" value="Nuclear cap-binding protein subunit 1"/>
    <property type="match status" value="1"/>
</dbReference>
<dbReference type="GO" id="GO:0006406">
    <property type="term" value="P:mRNA export from nucleus"/>
    <property type="evidence" value="ECO:0007669"/>
    <property type="project" value="InterPro"/>
</dbReference>
<dbReference type="OMA" id="CAAEGLM"/>
<sequence>MSRRRRLEDDGEDDTRSQKRRRTTTDQNEIEERLESLITRVGEKSTSSLESNLEGLAVVLQADLPNYKPKIISILREWDLMKANEWDKARTLTRFIADLVNCHVVDVSSIVALYEAFADVTLEEGIPQVRSDWFVHAILSSLPWVGGEVSEKKDEELEKILSKIESYLRKRKKDHVAMLRVWHSDSPHPQEDSLDCLWAQTVKLRHDDWTHKSLLRPYLAFDSVLCEALQHTLPPFTVPPHSPNNIYPLPKVVFRMFDYTDAPEGPTMPGHHSIERYLVEEQLNFIINAYIKDRKECAAQLVSYHGKTKVPLNYMIVEVVFGQLFNLPQPTNLEVTYTALLLELCKLQPSSLPQVLAQASELLYERLDSMNLNCIDRFVNWFSHHLSNFQFRWSWDDWADCVSMDLEMPKPKFVQEVLVKSMRLSYHQRIIESLTNPEPFTPLLPPKPVPVYKYNEEGAGSLPGTMIAHKLMETIKARATCSEVMGVLDDVPNPTQDSDSIEDESTFNPLKIDIFVQTLLFLGQKSFSHSFSALAKFHEVFKNLADSEESQIHILKMVRELWCNHQQMICVLIDKMLRTQIVTCPAVINWLFSGSMREEFTKYYVWEIIHSTLRKMSKHVAKIQHELQETRERALKTKKSMESDDNSESDSDSDDTESQMERLQESLEAAQSEQKNLFLIIFQRFIIILTEHIVNCENRGVTFHTPWYNYCIQRLQQIFLMHYSQVLSYTNTLENLVFSGDTDPNILRVFQQFRSLSS</sequence>
<evidence type="ECO:0000256" key="3">
    <source>
        <dbReference type="ARBA" id="ARBA00022664"/>
    </source>
</evidence>
<dbReference type="SUPFAM" id="SSF48371">
    <property type="entry name" value="ARM repeat"/>
    <property type="match status" value="3"/>
</dbReference>
<keyword evidence="5" id="KW-0943">RNA-mediated gene silencing</keyword>
<evidence type="ECO:0000256" key="7">
    <source>
        <dbReference type="ARBA" id="ARBA00023242"/>
    </source>
</evidence>
<dbReference type="Proteomes" id="UP000694845">
    <property type="component" value="Unplaced"/>
</dbReference>
<evidence type="ECO:0000313" key="13">
    <source>
        <dbReference type="RefSeq" id="XP_022097425.1"/>
    </source>
</evidence>
<accession>A0A8B7YY59</accession>
<feature type="region of interest" description="Disordered" evidence="8">
    <location>
        <begin position="1"/>
        <end position="29"/>
    </location>
</feature>
<dbReference type="Gene3D" id="1.25.40.180">
    <property type="match status" value="4"/>
</dbReference>
<dbReference type="GO" id="GO:0006370">
    <property type="term" value="P:7-methylguanosine mRNA capping"/>
    <property type="evidence" value="ECO:0007669"/>
    <property type="project" value="UniProtKB-KW"/>
</dbReference>
<keyword evidence="12" id="KW-1185">Reference proteome</keyword>
<evidence type="ECO:0000256" key="2">
    <source>
        <dbReference type="ARBA" id="ARBA00007413"/>
    </source>
</evidence>
<protein>
    <submittedName>
        <fullName evidence="13">Nuclear cap-binding protein subunit 1-like</fullName>
    </submittedName>
</protein>
<evidence type="ECO:0000259" key="10">
    <source>
        <dbReference type="Pfam" id="PF09088"/>
    </source>
</evidence>
<comment type="similarity">
    <text evidence="2">Belongs to the NCBP1 family.</text>
</comment>
<evidence type="ECO:0000256" key="5">
    <source>
        <dbReference type="ARBA" id="ARBA00023158"/>
    </source>
</evidence>
<feature type="region of interest" description="Disordered" evidence="8">
    <location>
        <begin position="635"/>
        <end position="665"/>
    </location>
</feature>
<dbReference type="OrthoDB" id="10252707at2759"/>
<dbReference type="Pfam" id="PF09088">
    <property type="entry name" value="MIF4G_like"/>
    <property type="match status" value="1"/>
</dbReference>
<keyword evidence="3" id="KW-0507">mRNA processing</keyword>
<dbReference type="GO" id="GO:0005634">
    <property type="term" value="C:nucleus"/>
    <property type="evidence" value="ECO:0007669"/>
    <property type="project" value="UniProtKB-SubCell"/>
</dbReference>
<dbReference type="GO" id="GO:0000184">
    <property type="term" value="P:nuclear-transcribed mRNA catabolic process, nonsense-mediated decay"/>
    <property type="evidence" value="ECO:0007669"/>
    <property type="project" value="TreeGrafter"/>
</dbReference>
<evidence type="ECO:0000256" key="4">
    <source>
        <dbReference type="ARBA" id="ARBA00023042"/>
    </source>
</evidence>
<evidence type="ECO:0000256" key="1">
    <source>
        <dbReference type="ARBA" id="ARBA00004123"/>
    </source>
</evidence>
<keyword evidence="4" id="KW-0506">mRNA capping</keyword>
<dbReference type="InterPro" id="IPR027159">
    <property type="entry name" value="CBP80"/>
</dbReference>
<keyword evidence="7" id="KW-0539">Nucleus</keyword>
<evidence type="ECO:0000256" key="6">
    <source>
        <dbReference type="ARBA" id="ARBA00023187"/>
    </source>
</evidence>
<feature type="compositionally biased region" description="Acidic residues" evidence="8">
    <location>
        <begin position="643"/>
        <end position="658"/>
    </location>
</feature>
<dbReference type="Pfam" id="PF09090">
    <property type="entry name" value="MIF4G_like_2"/>
    <property type="match status" value="1"/>
</dbReference>
<dbReference type="GO" id="GO:0005846">
    <property type="term" value="C:nuclear cap binding complex"/>
    <property type="evidence" value="ECO:0007669"/>
    <property type="project" value="InterPro"/>
</dbReference>
<feature type="domain" description="MIF4G" evidence="9">
    <location>
        <begin position="81"/>
        <end position="202"/>
    </location>
</feature>
<reference evidence="13" key="1">
    <citation type="submission" date="2025-08" db="UniProtKB">
        <authorList>
            <consortium name="RefSeq"/>
        </authorList>
    </citation>
    <scope>IDENTIFICATION</scope>
</reference>
<dbReference type="InterPro" id="IPR003890">
    <property type="entry name" value="MIF4G-like_typ-3"/>
</dbReference>
<dbReference type="GO" id="GO:0050684">
    <property type="term" value="P:regulation of mRNA processing"/>
    <property type="evidence" value="ECO:0007669"/>
    <property type="project" value="TreeGrafter"/>
</dbReference>
<evidence type="ECO:0000313" key="12">
    <source>
        <dbReference type="Proteomes" id="UP000694845"/>
    </source>
</evidence>
<feature type="domain" description="MIF4G-like type 1" evidence="10">
    <location>
        <begin position="305"/>
        <end position="435"/>
    </location>
</feature>
<evidence type="ECO:0000256" key="8">
    <source>
        <dbReference type="SAM" id="MobiDB-lite"/>
    </source>
</evidence>
<evidence type="ECO:0000259" key="11">
    <source>
        <dbReference type="Pfam" id="PF09090"/>
    </source>
</evidence>
<organism evidence="12 13">
    <name type="scientific">Acanthaster planci</name>
    <name type="common">Crown-of-thorns starfish</name>
    <dbReference type="NCBI Taxonomy" id="133434"/>
    <lineage>
        <taxon>Eukaryota</taxon>
        <taxon>Metazoa</taxon>
        <taxon>Echinodermata</taxon>
        <taxon>Eleutherozoa</taxon>
        <taxon>Asterozoa</taxon>
        <taxon>Asteroidea</taxon>
        <taxon>Valvatacea</taxon>
        <taxon>Valvatida</taxon>
        <taxon>Acanthasteridae</taxon>
        <taxon>Acanthaster</taxon>
    </lineage>
</organism>
<dbReference type="InterPro" id="IPR016024">
    <property type="entry name" value="ARM-type_fold"/>
</dbReference>
<evidence type="ECO:0000259" key="9">
    <source>
        <dbReference type="Pfam" id="PF02854"/>
    </source>
</evidence>
<dbReference type="InterPro" id="IPR015172">
    <property type="entry name" value="MIF4G-like_typ-1"/>
</dbReference>
<name>A0A8B7YY59_ACAPL</name>
<dbReference type="PANTHER" id="PTHR12412">
    <property type="entry name" value="CAP BINDING PROTEIN"/>
    <property type="match status" value="1"/>
</dbReference>
<proteinExistence type="inferred from homology"/>
<gene>
    <name evidence="13" type="primary">LOC110982933</name>
</gene>
<dbReference type="CTD" id="4686"/>
<dbReference type="GO" id="GO:0008380">
    <property type="term" value="P:RNA splicing"/>
    <property type="evidence" value="ECO:0007669"/>
    <property type="project" value="UniProtKB-KW"/>
</dbReference>
<comment type="subcellular location">
    <subcellularLocation>
        <location evidence="1">Nucleus</location>
    </subcellularLocation>
</comment>
<dbReference type="Pfam" id="PF02854">
    <property type="entry name" value="MIF4G"/>
    <property type="match status" value="1"/>
</dbReference>
<dbReference type="GO" id="GO:0003729">
    <property type="term" value="F:mRNA binding"/>
    <property type="evidence" value="ECO:0007669"/>
    <property type="project" value="TreeGrafter"/>
</dbReference>
<dbReference type="GO" id="GO:0031047">
    <property type="term" value="P:regulatory ncRNA-mediated gene silencing"/>
    <property type="evidence" value="ECO:0007669"/>
    <property type="project" value="UniProtKB-KW"/>
</dbReference>
<dbReference type="AlphaFoldDB" id="A0A8B7YY59"/>
<dbReference type="PANTHER" id="PTHR12412:SF2">
    <property type="entry name" value="NUCLEAR CAP-BINDING PROTEIN SUBUNIT 1"/>
    <property type="match status" value="1"/>
</dbReference>